<keyword evidence="4" id="KW-0732">Signal</keyword>
<dbReference type="InterPro" id="IPR051427">
    <property type="entry name" value="Nectin/Nectin-like"/>
</dbReference>
<dbReference type="SUPFAM" id="SSF48726">
    <property type="entry name" value="Immunoglobulin"/>
    <property type="match status" value="2"/>
</dbReference>
<evidence type="ECO:0000256" key="9">
    <source>
        <dbReference type="ARBA" id="ARBA00023157"/>
    </source>
</evidence>
<comment type="caution">
    <text evidence="13">The sequence shown here is derived from an EMBL/GenBank/DDBJ whole genome shotgun (WGS) entry which is preliminary data.</text>
</comment>
<evidence type="ECO:0000256" key="8">
    <source>
        <dbReference type="ARBA" id="ARBA00023136"/>
    </source>
</evidence>
<evidence type="ECO:0000256" key="6">
    <source>
        <dbReference type="ARBA" id="ARBA00022889"/>
    </source>
</evidence>
<dbReference type="Pfam" id="PF13927">
    <property type="entry name" value="Ig_3"/>
    <property type="match status" value="1"/>
</dbReference>
<comment type="subcellular location">
    <subcellularLocation>
        <location evidence="1">Membrane</location>
        <topology evidence="1">Single-pass membrane protein</topology>
    </subcellularLocation>
</comment>
<keyword evidence="5" id="KW-0677">Repeat</keyword>
<evidence type="ECO:0000256" key="2">
    <source>
        <dbReference type="ARBA" id="ARBA00007810"/>
    </source>
</evidence>
<dbReference type="InterPro" id="IPR003599">
    <property type="entry name" value="Ig_sub"/>
</dbReference>
<evidence type="ECO:0000256" key="7">
    <source>
        <dbReference type="ARBA" id="ARBA00022989"/>
    </source>
</evidence>
<dbReference type="InterPro" id="IPR013106">
    <property type="entry name" value="Ig_V-set"/>
</dbReference>
<evidence type="ECO:0000256" key="5">
    <source>
        <dbReference type="ARBA" id="ARBA00022737"/>
    </source>
</evidence>
<dbReference type="SMART" id="SM00409">
    <property type="entry name" value="IG"/>
    <property type="match status" value="2"/>
</dbReference>
<dbReference type="GO" id="GO:0016020">
    <property type="term" value="C:membrane"/>
    <property type="evidence" value="ECO:0007669"/>
    <property type="project" value="UniProtKB-SubCell"/>
</dbReference>
<evidence type="ECO:0000256" key="1">
    <source>
        <dbReference type="ARBA" id="ARBA00004167"/>
    </source>
</evidence>
<keyword evidence="8 11" id="KW-0472">Membrane</keyword>
<dbReference type="GO" id="GO:0007156">
    <property type="term" value="P:homophilic cell adhesion via plasma membrane adhesion molecules"/>
    <property type="evidence" value="ECO:0007669"/>
    <property type="project" value="TreeGrafter"/>
</dbReference>
<dbReference type="PANTHER" id="PTHR23277">
    <property type="entry name" value="NECTIN-RELATED"/>
    <property type="match status" value="1"/>
</dbReference>
<dbReference type="EMBL" id="JAWDJR010000009">
    <property type="protein sequence ID" value="KAK9969702.1"/>
    <property type="molecule type" value="Genomic_DNA"/>
</dbReference>
<dbReference type="GO" id="GO:0007157">
    <property type="term" value="P:heterophilic cell-cell adhesion via plasma membrane cell adhesion molecules"/>
    <property type="evidence" value="ECO:0007669"/>
    <property type="project" value="TreeGrafter"/>
</dbReference>
<dbReference type="Pfam" id="PF08205">
    <property type="entry name" value="C2-set_2"/>
    <property type="match status" value="1"/>
</dbReference>
<dbReference type="Proteomes" id="UP001479290">
    <property type="component" value="Unassembled WGS sequence"/>
</dbReference>
<sequence>MLIFFCWKTVTLLLVFILFSFIYVRTAGVKVIGHDTTVTYGENATLLCQLTETDDIVTRIIWKKKTQEHPEEKIFFAINPDGKTQELNGLGGRLQFIGNFAEKNGSIQLLRMRLLDDGIYTCVFSLFHIGTYETDINATVFVRPVVNVKGEAPVAGYLSATLVSCFASNALPAAAVTWKFGDLENSLRTETNHTVHPNGTITVVSYLLGVPIKNLNKKNVQCVVKHNRLREDLVLNYTINIHYPPGSVDIIPDSPTNAKEFQCKVDSNPEPTNYTWTRVNKSVPYYEGNKLPVPKLSPDLNGLYICQASNQYGSSSGSLYVNVYTESSTVCWGLFGFLITFALVAVAGVVILKNKPLWTKKRDTPENRNNLKTNYSGSGWAIQEQSQSCCEATPSLF</sequence>
<comment type="similarity">
    <text evidence="2">Belongs to the nectin family.</text>
</comment>
<feature type="domain" description="Ig-like" evidence="12">
    <location>
        <begin position="244"/>
        <end position="322"/>
    </location>
</feature>
<dbReference type="PROSITE" id="PS50835">
    <property type="entry name" value="IG_LIKE"/>
    <property type="match status" value="2"/>
</dbReference>
<keyword evidence="3 11" id="KW-0812">Transmembrane</keyword>
<accession>A0AAW2A8S1</accession>
<name>A0AAW2A8S1_CULAL</name>
<keyword evidence="7 11" id="KW-1133">Transmembrane helix</keyword>
<dbReference type="InterPro" id="IPR013783">
    <property type="entry name" value="Ig-like_fold"/>
</dbReference>
<dbReference type="InterPro" id="IPR007110">
    <property type="entry name" value="Ig-like_dom"/>
</dbReference>
<evidence type="ECO:0000256" key="4">
    <source>
        <dbReference type="ARBA" id="ARBA00022729"/>
    </source>
</evidence>
<dbReference type="InterPro" id="IPR013162">
    <property type="entry name" value="CD80_C2-set"/>
</dbReference>
<dbReference type="AlphaFoldDB" id="A0AAW2A8S1"/>
<keyword evidence="10" id="KW-0325">Glycoprotein</keyword>
<evidence type="ECO:0000256" key="3">
    <source>
        <dbReference type="ARBA" id="ARBA00022692"/>
    </source>
</evidence>
<feature type="domain" description="Ig-like" evidence="12">
    <location>
        <begin position="27"/>
        <end position="122"/>
    </location>
</feature>
<keyword evidence="6" id="KW-0130">Cell adhesion</keyword>
<dbReference type="Gene3D" id="2.60.40.10">
    <property type="entry name" value="Immunoglobulins"/>
    <property type="match status" value="3"/>
</dbReference>
<keyword evidence="9" id="KW-1015">Disulfide bond</keyword>
<dbReference type="PANTHER" id="PTHR23277:SF106">
    <property type="entry name" value="NECTIN-1 ISOFORM X1-RELATED"/>
    <property type="match status" value="1"/>
</dbReference>
<reference evidence="13 14" key="1">
    <citation type="submission" date="2024-05" db="EMBL/GenBank/DDBJ databases">
        <title>A high-quality chromosomal-level genome assembly of Topmouth culter (Culter alburnus).</title>
        <authorList>
            <person name="Zhao H."/>
        </authorList>
    </citation>
    <scope>NUCLEOTIDE SEQUENCE [LARGE SCALE GENOMIC DNA]</scope>
    <source>
        <strain evidence="13">CATC2023</strain>
        <tissue evidence="13">Muscle</tissue>
    </source>
</reference>
<dbReference type="GO" id="GO:0005912">
    <property type="term" value="C:adherens junction"/>
    <property type="evidence" value="ECO:0007669"/>
    <property type="project" value="TreeGrafter"/>
</dbReference>
<evidence type="ECO:0000256" key="11">
    <source>
        <dbReference type="SAM" id="Phobius"/>
    </source>
</evidence>
<dbReference type="Pfam" id="PF07686">
    <property type="entry name" value="V-set"/>
    <property type="match status" value="1"/>
</dbReference>
<evidence type="ECO:0000313" key="14">
    <source>
        <dbReference type="Proteomes" id="UP001479290"/>
    </source>
</evidence>
<proteinExistence type="inferred from homology"/>
<keyword evidence="14" id="KW-1185">Reference proteome</keyword>
<dbReference type="InterPro" id="IPR036179">
    <property type="entry name" value="Ig-like_dom_sf"/>
</dbReference>
<evidence type="ECO:0000259" key="12">
    <source>
        <dbReference type="PROSITE" id="PS50835"/>
    </source>
</evidence>
<evidence type="ECO:0000256" key="10">
    <source>
        <dbReference type="ARBA" id="ARBA00023180"/>
    </source>
</evidence>
<organism evidence="13 14">
    <name type="scientific">Culter alburnus</name>
    <name type="common">Topmouth culter</name>
    <dbReference type="NCBI Taxonomy" id="194366"/>
    <lineage>
        <taxon>Eukaryota</taxon>
        <taxon>Metazoa</taxon>
        <taxon>Chordata</taxon>
        <taxon>Craniata</taxon>
        <taxon>Vertebrata</taxon>
        <taxon>Euteleostomi</taxon>
        <taxon>Actinopterygii</taxon>
        <taxon>Neopterygii</taxon>
        <taxon>Teleostei</taxon>
        <taxon>Ostariophysi</taxon>
        <taxon>Cypriniformes</taxon>
        <taxon>Xenocyprididae</taxon>
        <taxon>Xenocypridinae</taxon>
        <taxon>Culter</taxon>
    </lineage>
</organism>
<evidence type="ECO:0000313" key="13">
    <source>
        <dbReference type="EMBL" id="KAK9969702.1"/>
    </source>
</evidence>
<gene>
    <name evidence="13" type="ORF">ABG768_027854</name>
</gene>
<protein>
    <recommendedName>
        <fullName evidence="12">Ig-like domain-containing protein</fullName>
    </recommendedName>
</protein>
<feature type="transmembrane region" description="Helical" evidence="11">
    <location>
        <begin position="332"/>
        <end position="352"/>
    </location>
</feature>